<dbReference type="AlphaFoldDB" id="N9XTI7"/>
<evidence type="ECO:0000259" key="4">
    <source>
        <dbReference type="PROSITE" id="PS50932"/>
    </source>
</evidence>
<dbReference type="CDD" id="cd01392">
    <property type="entry name" value="HTH_LacI"/>
    <property type="match status" value="1"/>
</dbReference>
<gene>
    <name evidence="5" type="ORF">HMPREF1092_00209</name>
</gene>
<dbReference type="eggNOG" id="COG1609">
    <property type="taxonomic scope" value="Bacteria"/>
</dbReference>
<dbReference type="InterPro" id="IPR028082">
    <property type="entry name" value="Peripla_BP_I"/>
</dbReference>
<evidence type="ECO:0000313" key="6">
    <source>
        <dbReference type="Proteomes" id="UP000013097"/>
    </source>
</evidence>
<keyword evidence="2" id="KW-0238">DNA-binding</keyword>
<dbReference type="EMBL" id="AGYT01000007">
    <property type="protein sequence ID" value="ENZ03023.1"/>
    <property type="molecule type" value="Genomic_DNA"/>
</dbReference>
<keyword evidence="1" id="KW-0805">Transcription regulation</keyword>
<evidence type="ECO:0000256" key="2">
    <source>
        <dbReference type="ARBA" id="ARBA00023125"/>
    </source>
</evidence>
<dbReference type="PROSITE" id="PS50932">
    <property type="entry name" value="HTH_LACI_2"/>
    <property type="match status" value="1"/>
</dbReference>
<dbReference type="SUPFAM" id="SSF47413">
    <property type="entry name" value="lambda repressor-like DNA-binding domains"/>
    <property type="match status" value="1"/>
</dbReference>
<dbReference type="GO" id="GO:0000976">
    <property type="term" value="F:transcription cis-regulatory region binding"/>
    <property type="evidence" value="ECO:0007669"/>
    <property type="project" value="TreeGrafter"/>
</dbReference>
<dbReference type="SUPFAM" id="SSF53822">
    <property type="entry name" value="Periplasmic binding protein-like I"/>
    <property type="match status" value="1"/>
</dbReference>
<dbReference type="PANTHER" id="PTHR30146">
    <property type="entry name" value="LACI-RELATED TRANSCRIPTIONAL REPRESSOR"/>
    <property type="match status" value="1"/>
</dbReference>
<proteinExistence type="predicted"/>
<dbReference type="Gene3D" id="1.10.260.40">
    <property type="entry name" value="lambda repressor-like DNA-binding domains"/>
    <property type="match status" value="1"/>
</dbReference>
<organism evidence="5 6">
    <name type="scientific">Clostridium thermobutyricum</name>
    <dbReference type="NCBI Taxonomy" id="29372"/>
    <lineage>
        <taxon>Bacteria</taxon>
        <taxon>Bacillati</taxon>
        <taxon>Bacillota</taxon>
        <taxon>Clostridia</taxon>
        <taxon>Eubacteriales</taxon>
        <taxon>Clostridiaceae</taxon>
        <taxon>Clostridium</taxon>
    </lineage>
</organism>
<reference evidence="5 6" key="1">
    <citation type="submission" date="2013-01" db="EMBL/GenBank/DDBJ databases">
        <title>The Genome Sequence of Clostridium colicanis 209318.</title>
        <authorList>
            <consortium name="The Broad Institute Genome Sequencing Platform"/>
            <person name="Earl A."/>
            <person name="Ward D."/>
            <person name="Feldgarden M."/>
            <person name="Gevers D."/>
            <person name="Courvalin P."/>
            <person name="Lambert T."/>
            <person name="Walker B."/>
            <person name="Young S.K."/>
            <person name="Zeng Q."/>
            <person name="Gargeya S."/>
            <person name="Fitzgerald M."/>
            <person name="Haas B."/>
            <person name="Abouelleil A."/>
            <person name="Alvarado L."/>
            <person name="Arachchi H.M."/>
            <person name="Berlin A.M."/>
            <person name="Chapman S.B."/>
            <person name="Dewar J."/>
            <person name="Goldberg J."/>
            <person name="Griggs A."/>
            <person name="Gujja S."/>
            <person name="Hansen M."/>
            <person name="Howarth C."/>
            <person name="Imamovic A."/>
            <person name="Larimer J."/>
            <person name="McCowan C."/>
            <person name="Murphy C."/>
            <person name="Neiman D."/>
            <person name="Pearson M."/>
            <person name="Priest M."/>
            <person name="Roberts A."/>
            <person name="Saif S."/>
            <person name="Shea T."/>
            <person name="Sisk P."/>
            <person name="Sykes S."/>
            <person name="Wortman J."/>
            <person name="Nusbaum C."/>
            <person name="Birren B."/>
        </authorList>
    </citation>
    <scope>NUCLEOTIDE SEQUENCE [LARGE SCALE GENOMIC DNA]</scope>
    <source>
        <strain evidence="5 6">209318</strain>
    </source>
</reference>
<evidence type="ECO:0000256" key="1">
    <source>
        <dbReference type="ARBA" id="ARBA00023015"/>
    </source>
</evidence>
<evidence type="ECO:0000313" key="5">
    <source>
        <dbReference type="EMBL" id="ENZ03023.1"/>
    </source>
</evidence>
<dbReference type="Pfam" id="PF00356">
    <property type="entry name" value="LacI"/>
    <property type="match status" value="1"/>
</dbReference>
<evidence type="ECO:0000256" key="3">
    <source>
        <dbReference type="ARBA" id="ARBA00023163"/>
    </source>
</evidence>
<feature type="domain" description="HTH lacI-type" evidence="4">
    <location>
        <begin position="1"/>
        <end position="55"/>
    </location>
</feature>
<dbReference type="PATRIC" id="fig|999411.4.peg.192"/>
<dbReference type="SMART" id="SM00354">
    <property type="entry name" value="HTH_LACI"/>
    <property type="match status" value="1"/>
</dbReference>
<dbReference type="InterPro" id="IPR046335">
    <property type="entry name" value="LacI/GalR-like_sensor"/>
</dbReference>
<dbReference type="PANTHER" id="PTHR30146:SF149">
    <property type="entry name" value="HTH-TYPE TRANSCRIPTIONAL REGULATOR EBGR"/>
    <property type="match status" value="1"/>
</dbReference>
<keyword evidence="6" id="KW-1185">Reference proteome</keyword>
<dbReference type="InterPro" id="IPR010982">
    <property type="entry name" value="Lambda_DNA-bd_dom_sf"/>
</dbReference>
<dbReference type="InterPro" id="IPR000843">
    <property type="entry name" value="HTH_LacI"/>
</dbReference>
<comment type="caution">
    <text evidence="5">The sequence shown here is derived from an EMBL/GenBank/DDBJ whole genome shotgun (WGS) entry which is preliminary data.</text>
</comment>
<dbReference type="Pfam" id="PF13377">
    <property type="entry name" value="Peripla_BP_3"/>
    <property type="match status" value="1"/>
</dbReference>
<dbReference type="GO" id="GO:0003700">
    <property type="term" value="F:DNA-binding transcription factor activity"/>
    <property type="evidence" value="ECO:0007669"/>
    <property type="project" value="TreeGrafter"/>
</dbReference>
<dbReference type="PROSITE" id="PS00356">
    <property type="entry name" value="HTH_LACI_1"/>
    <property type="match status" value="1"/>
</dbReference>
<protein>
    <recommendedName>
        <fullName evidence="4">HTH lacI-type domain-containing protein</fullName>
    </recommendedName>
</protein>
<sequence>MNIKDIARLAGVGLGTVSRVINNHPDVKDETREKVQKIIKENNYIPNNSARNLKKLSSNTIGVLIRGVFNPFFSEMVDIIGKRISQNGYTMLLRHTDYSARGADEIRNLIEFQKEVKLQGIIYLGCDLKEIDNTTFENIEVPLVLASTNSTYNTEVNNFSYVGIKQIESAFIATKYLIERNHKNIGIILGIKEDIGLASERLQGYKEALIKSNIDIKEEFIEYGGYSTRGAYDAAQRLIAKNKNLDSIFCISDIMAVGATKALEDMGIKVGKDISIIGFDGMEISEFYNPSITTIAQPREEMAEHSIAVLLDIIKNKGENRHIVLDTKLIERNSVKK</sequence>
<dbReference type="HOGENOM" id="CLU_037628_6_0_9"/>
<keyword evidence="3" id="KW-0804">Transcription</keyword>
<dbReference type="PRINTS" id="PR00036">
    <property type="entry name" value="HTHLACI"/>
</dbReference>
<dbReference type="CDD" id="cd06267">
    <property type="entry name" value="PBP1_LacI_sugar_binding-like"/>
    <property type="match status" value="1"/>
</dbReference>
<accession>N9XTI7</accession>
<dbReference type="Proteomes" id="UP000013097">
    <property type="component" value="Unassembled WGS sequence"/>
</dbReference>
<dbReference type="RefSeq" id="WP_002596713.1">
    <property type="nucleotide sequence ID" value="NZ_KB850956.1"/>
</dbReference>
<dbReference type="Gene3D" id="3.40.50.2300">
    <property type="match status" value="2"/>
</dbReference>
<name>N9XTI7_9CLOT</name>